<gene>
    <name evidence="3" type="ORF">DPRO_1449</name>
</gene>
<evidence type="ECO:0000313" key="3">
    <source>
        <dbReference type="EMBL" id="SOB58343.1"/>
    </source>
</evidence>
<feature type="domain" description="Methyltransferase putative zinc binding" evidence="1">
    <location>
        <begin position="3"/>
        <end position="64"/>
    </location>
</feature>
<dbReference type="PANTHER" id="PTHR43861:SF5">
    <property type="entry name" value="BLL5978 PROTEIN"/>
    <property type="match status" value="1"/>
</dbReference>
<keyword evidence="3" id="KW-0489">Methyltransferase</keyword>
<dbReference type="Gene3D" id="3.40.50.720">
    <property type="entry name" value="NAD(P)-binding Rossmann-like Domain"/>
    <property type="match status" value="1"/>
</dbReference>
<evidence type="ECO:0000259" key="2">
    <source>
        <dbReference type="Pfam" id="PF08484"/>
    </source>
</evidence>
<dbReference type="InterPro" id="IPR029063">
    <property type="entry name" value="SAM-dependent_MTases_sf"/>
</dbReference>
<evidence type="ECO:0000259" key="1">
    <source>
        <dbReference type="Pfam" id="PF08421"/>
    </source>
</evidence>
<dbReference type="RefSeq" id="WP_097011421.1">
    <property type="nucleotide sequence ID" value="NZ_LT907975.1"/>
</dbReference>
<name>A0A2C8F8I3_9BACT</name>
<dbReference type="AlphaFoldDB" id="A0A2C8F8I3"/>
<dbReference type="Proteomes" id="UP000219215">
    <property type="component" value="Chromosome DPRO"/>
</dbReference>
<reference evidence="4" key="1">
    <citation type="submission" date="2017-09" db="EMBL/GenBank/DDBJ databases">
        <authorList>
            <person name="Regsiter A."/>
            <person name="William W."/>
        </authorList>
    </citation>
    <scope>NUCLEOTIDE SEQUENCE [LARGE SCALE GENOMIC DNA]</scope>
    <source>
        <strain evidence="4">500-1</strain>
    </source>
</reference>
<dbReference type="EMBL" id="LT907975">
    <property type="protein sequence ID" value="SOB58343.1"/>
    <property type="molecule type" value="Genomic_DNA"/>
</dbReference>
<protein>
    <submittedName>
        <fullName evidence="3">SAM-dependent methyltransferase</fullName>
    </submittedName>
</protein>
<dbReference type="GO" id="GO:0008168">
    <property type="term" value="F:methyltransferase activity"/>
    <property type="evidence" value="ECO:0007669"/>
    <property type="project" value="UniProtKB-KW"/>
</dbReference>
<dbReference type="GO" id="GO:0032259">
    <property type="term" value="P:methylation"/>
    <property type="evidence" value="ECO:0007669"/>
    <property type="project" value="UniProtKB-KW"/>
</dbReference>
<dbReference type="SUPFAM" id="SSF53335">
    <property type="entry name" value="S-adenosyl-L-methionine-dependent methyltransferases"/>
    <property type="match status" value="1"/>
</dbReference>
<keyword evidence="4" id="KW-1185">Reference proteome</keyword>
<evidence type="ECO:0000313" key="4">
    <source>
        <dbReference type="Proteomes" id="UP000219215"/>
    </source>
</evidence>
<dbReference type="InterPro" id="IPR038576">
    <property type="entry name" value="Methyltransf_Zn-bd_dom_put_sf"/>
</dbReference>
<dbReference type="PANTHER" id="PTHR43861">
    <property type="entry name" value="TRANS-ACONITATE 2-METHYLTRANSFERASE-RELATED"/>
    <property type="match status" value="1"/>
</dbReference>
<dbReference type="Gene3D" id="3.40.50.150">
    <property type="entry name" value="Vaccinia Virus protein VP39"/>
    <property type="match status" value="1"/>
</dbReference>
<feature type="domain" description="C-methyltransferase" evidence="2">
    <location>
        <begin position="244"/>
        <end position="402"/>
    </location>
</feature>
<dbReference type="KEGG" id="pprf:DPRO_1449"/>
<keyword evidence="3" id="KW-0808">Transferase</keyword>
<dbReference type="Pfam" id="PF08484">
    <property type="entry name" value="Methyltransf_14"/>
    <property type="match status" value="1"/>
</dbReference>
<organism evidence="3 4">
    <name type="scientific">Pseudodesulfovibrio profundus</name>
    <dbReference type="NCBI Taxonomy" id="57320"/>
    <lineage>
        <taxon>Bacteria</taxon>
        <taxon>Pseudomonadati</taxon>
        <taxon>Thermodesulfobacteriota</taxon>
        <taxon>Desulfovibrionia</taxon>
        <taxon>Desulfovibrionales</taxon>
        <taxon>Desulfovibrionaceae</taxon>
    </lineage>
</organism>
<dbReference type="InterPro" id="IPR013630">
    <property type="entry name" value="Methyltransf_Zn-bd_dom_put"/>
</dbReference>
<dbReference type="Pfam" id="PF13489">
    <property type="entry name" value="Methyltransf_23"/>
    <property type="match status" value="1"/>
</dbReference>
<dbReference type="InterPro" id="IPR013691">
    <property type="entry name" value="MeTrfase_14"/>
</dbReference>
<sequence length="407" mass="45839">MNCRHCDTPLRDVFIDLFHQPPSNSFLSSSQLDEPEVYYPLKIFVCSECFLVQVAEYKKSEDIFSDDYVYYSSYSTSWVEHAKQYVDMATSRFGLEADSQVVEIASNDGYLLQWFVQAGIPCLGIEPTGGTADAAEEKGVHSLREFFGSELASRLVEQGKQADLLLGNNVLAHVPDINDFVSGLKIALKQGGTITMEFPHLANLVRLNQFDTIYHEHYSYLSLLSVQRIFQENGLTIFDVEHLPTHGGSLRIFACHEEEAREVKRAVADCLEDELAQGAGTIDYYTGFQQKADLIKRELLAFLMDQKREGKTVAAYGAAAKGNTLLNYCGARTDLISFCVDASPHKQGRYMPGSHIPVLSPETLREEKPDFVLILPWNIKEEIMKQHHYINEWGGRFVAAIPELVVF</sequence>
<dbReference type="Pfam" id="PF08421">
    <property type="entry name" value="Methyltransf_13"/>
    <property type="match status" value="1"/>
</dbReference>
<accession>A0A2C8F8I3</accession>
<dbReference type="Gene3D" id="6.20.50.110">
    <property type="entry name" value="Methyltransferase, zinc-binding domain"/>
    <property type="match status" value="1"/>
</dbReference>
<dbReference type="Gene3D" id="6.10.250.3100">
    <property type="match status" value="1"/>
</dbReference>
<proteinExistence type="predicted"/>
<dbReference type="OrthoDB" id="9815644at2"/>